<keyword evidence="5" id="KW-0812">Transmembrane</keyword>
<dbReference type="EMBL" id="CZRL01000120">
    <property type="protein sequence ID" value="CUS55136.1"/>
    <property type="molecule type" value="Genomic_DNA"/>
</dbReference>
<evidence type="ECO:0000256" key="1">
    <source>
        <dbReference type="ARBA" id="ARBA00022630"/>
    </source>
</evidence>
<name>A0A170PSI4_9ZZZZ</name>
<evidence type="ECO:0000256" key="4">
    <source>
        <dbReference type="ARBA" id="ARBA00023033"/>
    </source>
</evidence>
<keyword evidence="5" id="KW-1133">Transmembrane helix</keyword>
<dbReference type="SUPFAM" id="SSF51679">
    <property type="entry name" value="Bacterial luciferase-like"/>
    <property type="match status" value="1"/>
</dbReference>
<dbReference type="InterPro" id="IPR019921">
    <property type="entry name" value="Lucif-like_OxRdtase_Rv2161c"/>
</dbReference>
<sequence>MQISAWFPTRDIGTDPVRIRDWAQAAEELGYDHIEVPDHVFGATARDGWSPRYNEQDPFHETFVTLGFLAGVTTTIGLASGVLILPQRQTGVVAKQATQVDILSGGRLRLGVGVGWNHVEYEALNEDWKSRGTRQREQVEVLKKLWCDDLVTYQGRFHQFTEVNITPRPVQRPIPVWFGGSSDAVVKRAAQIGDGWMPIMAPDHEAEAKLEQLRNHLSDCGRDPSAFGIEGWLRMDKADPDEWSVAAEGWRKLGADIVMLYPMYRIPNFDDQIETLRRFKEVVSG</sequence>
<evidence type="ECO:0000313" key="7">
    <source>
        <dbReference type="EMBL" id="CUS55136.1"/>
    </source>
</evidence>
<dbReference type="InterPro" id="IPR050172">
    <property type="entry name" value="SsuD_RutA_monooxygenase"/>
</dbReference>
<keyword evidence="3" id="KW-0560">Oxidoreductase</keyword>
<evidence type="ECO:0000256" key="5">
    <source>
        <dbReference type="SAM" id="Phobius"/>
    </source>
</evidence>
<dbReference type="PANTHER" id="PTHR42847:SF4">
    <property type="entry name" value="ALKANESULFONATE MONOOXYGENASE-RELATED"/>
    <property type="match status" value="1"/>
</dbReference>
<dbReference type="NCBIfam" id="TIGR03619">
    <property type="entry name" value="F420_Rv2161c"/>
    <property type="match status" value="1"/>
</dbReference>
<feature type="transmembrane region" description="Helical" evidence="5">
    <location>
        <begin position="63"/>
        <end position="85"/>
    </location>
</feature>
<feature type="domain" description="Luciferase-like" evidence="6">
    <location>
        <begin position="15"/>
        <end position="227"/>
    </location>
</feature>
<protein>
    <recommendedName>
        <fullName evidence="6">Luciferase-like domain-containing protein</fullName>
    </recommendedName>
</protein>
<keyword evidence="4" id="KW-0503">Monooxygenase</keyword>
<dbReference type="GO" id="GO:0046306">
    <property type="term" value="P:alkanesulfonate catabolic process"/>
    <property type="evidence" value="ECO:0007669"/>
    <property type="project" value="TreeGrafter"/>
</dbReference>
<evidence type="ECO:0000259" key="6">
    <source>
        <dbReference type="Pfam" id="PF00296"/>
    </source>
</evidence>
<dbReference type="PANTHER" id="PTHR42847">
    <property type="entry name" value="ALKANESULFONATE MONOOXYGENASE"/>
    <property type="match status" value="1"/>
</dbReference>
<dbReference type="InterPro" id="IPR011251">
    <property type="entry name" value="Luciferase-like_dom"/>
</dbReference>
<keyword evidence="5" id="KW-0472">Membrane</keyword>
<accession>A0A170PSI4</accession>
<dbReference type="GO" id="GO:0008726">
    <property type="term" value="F:alkanesulfonate monooxygenase activity"/>
    <property type="evidence" value="ECO:0007669"/>
    <property type="project" value="TreeGrafter"/>
</dbReference>
<dbReference type="Pfam" id="PF00296">
    <property type="entry name" value="Bac_luciferase"/>
    <property type="match status" value="1"/>
</dbReference>
<dbReference type="InterPro" id="IPR036661">
    <property type="entry name" value="Luciferase-like_sf"/>
</dbReference>
<keyword evidence="1" id="KW-0285">Flavoprotein</keyword>
<evidence type="ECO:0000256" key="3">
    <source>
        <dbReference type="ARBA" id="ARBA00023002"/>
    </source>
</evidence>
<gene>
    <name evidence="7" type="ORF">MGWOODY_XGa2204</name>
</gene>
<reference evidence="7" key="1">
    <citation type="submission" date="2015-10" db="EMBL/GenBank/DDBJ databases">
        <authorList>
            <person name="Gilbert D.G."/>
        </authorList>
    </citation>
    <scope>NUCLEOTIDE SEQUENCE</scope>
</reference>
<dbReference type="AlphaFoldDB" id="A0A170PSI4"/>
<keyword evidence="2" id="KW-0288">FMN</keyword>
<evidence type="ECO:0000256" key="2">
    <source>
        <dbReference type="ARBA" id="ARBA00022643"/>
    </source>
</evidence>
<organism evidence="7">
    <name type="scientific">hydrothermal vent metagenome</name>
    <dbReference type="NCBI Taxonomy" id="652676"/>
    <lineage>
        <taxon>unclassified sequences</taxon>
        <taxon>metagenomes</taxon>
        <taxon>ecological metagenomes</taxon>
    </lineage>
</organism>
<dbReference type="Gene3D" id="3.20.20.30">
    <property type="entry name" value="Luciferase-like domain"/>
    <property type="match status" value="1"/>
</dbReference>
<proteinExistence type="predicted"/>